<keyword evidence="3" id="KW-1185">Reference proteome</keyword>
<dbReference type="AlphaFoldDB" id="A0A562QBN9"/>
<dbReference type="PROSITE" id="PS51257">
    <property type="entry name" value="PROKAR_LIPOPROTEIN"/>
    <property type="match status" value="1"/>
</dbReference>
<organism evidence="2 3">
    <name type="scientific">Pseudomonas duriflava</name>
    <dbReference type="NCBI Taxonomy" id="459528"/>
    <lineage>
        <taxon>Bacteria</taxon>
        <taxon>Pseudomonadati</taxon>
        <taxon>Pseudomonadota</taxon>
        <taxon>Gammaproteobacteria</taxon>
        <taxon>Pseudomonadales</taxon>
        <taxon>Pseudomonadaceae</taxon>
        <taxon>Pseudomonas</taxon>
    </lineage>
</organism>
<dbReference type="Gene3D" id="3.30.1450.10">
    <property type="match status" value="1"/>
</dbReference>
<protein>
    <recommendedName>
        <fullName evidence="4">Beta-barrel assembly machine subunit BamE</fullName>
    </recommendedName>
</protein>
<evidence type="ECO:0000313" key="3">
    <source>
        <dbReference type="Proteomes" id="UP000316905"/>
    </source>
</evidence>
<gene>
    <name evidence="2" type="ORF">IQ22_02006</name>
</gene>
<accession>A0A562QBN9</accession>
<dbReference type="OrthoDB" id="5422169at2"/>
<dbReference type="EMBL" id="VLKY01000006">
    <property type="protein sequence ID" value="TWI54144.1"/>
    <property type="molecule type" value="Genomic_DNA"/>
</dbReference>
<keyword evidence="1" id="KW-0732">Signal</keyword>
<sequence>MTFRIFVIGICCLFMVACSKITQENYNRLKAGQSKTEVEEILGKPADCSGALGLSSCTWGDKNSFISVQYVNDKVVMYAGQGLR</sequence>
<evidence type="ECO:0000256" key="1">
    <source>
        <dbReference type="ARBA" id="ARBA00022729"/>
    </source>
</evidence>
<dbReference type="InterPro" id="IPR037873">
    <property type="entry name" value="BamE-like"/>
</dbReference>
<evidence type="ECO:0000313" key="2">
    <source>
        <dbReference type="EMBL" id="TWI54144.1"/>
    </source>
</evidence>
<dbReference type="Proteomes" id="UP000316905">
    <property type="component" value="Unassembled WGS sequence"/>
</dbReference>
<reference evidence="2 3" key="1">
    <citation type="journal article" date="2015" name="Stand. Genomic Sci.">
        <title>Genomic Encyclopedia of Bacterial and Archaeal Type Strains, Phase III: the genomes of soil and plant-associated and newly described type strains.</title>
        <authorList>
            <person name="Whitman W.B."/>
            <person name="Woyke T."/>
            <person name="Klenk H.P."/>
            <person name="Zhou Y."/>
            <person name="Lilburn T.G."/>
            <person name="Beck B.J."/>
            <person name="De Vos P."/>
            <person name="Vandamme P."/>
            <person name="Eisen J.A."/>
            <person name="Garrity G."/>
            <person name="Hugenholtz P."/>
            <person name="Kyrpides N.C."/>
        </authorList>
    </citation>
    <scope>NUCLEOTIDE SEQUENCE [LARGE SCALE GENOMIC DNA]</scope>
    <source>
        <strain evidence="2 3">CGMCC 1.6858</strain>
    </source>
</reference>
<comment type="caution">
    <text evidence="2">The sequence shown here is derived from an EMBL/GenBank/DDBJ whole genome shotgun (WGS) entry which is preliminary data.</text>
</comment>
<dbReference type="RefSeq" id="WP_145141211.1">
    <property type="nucleotide sequence ID" value="NZ_VLKY01000006.1"/>
</dbReference>
<proteinExistence type="predicted"/>
<evidence type="ECO:0008006" key="4">
    <source>
        <dbReference type="Google" id="ProtNLM"/>
    </source>
</evidence>
<name>A0A562QBN9_9PSED</name>